<comment type="caution">
    <text evidence="2">The sequence shown here is derived from an EMBL/GenBank/DDBJ whole genome shotgun (WGS) entry which is preliminary data.</text>
</comment>
<evidence type="ECO:0000256" key="1">
    <source>
        <dbReference type="SAM" id="MobiDB-lite"/>
    </source>
</evidence>
<accession>A0ABD0VIB9</accession>
<keyword evidence="3" id="KW-1185">Reference proteome</keyword>
<dbReference type="Proteomes" id="UP001552299">
    <property type="component" value="Unassembled WGS sequence"/>
</dbReference>
<dbReference type="AlphaFoldDB" id="A0ABD0VIB9"/>
<gene>
    <name evidence="2" type="ORF">M5K25_005600</name>
</gene>
<protein>
    <submittedName>
        <fullName evidence="2">Uncharacterized protein</fullName>
    </submittedName>
</protein>
<evidence type="ECO:0000313" key="2">
    <source>
        <dbReference type="EMBL" id="KAL0924745.1"/>
    </source>
</evidence>
<organism evidence="2 3">
    <name type="scientific">Dendrobium thyrsiflorum</name>
    <name type="common">Pinecone-like raceme dendrobium</name>
    <name type="synonym">Orchid</name>
    <dbReference type="NCBI Taxonomy" id="117978"/>
    <lineage>
        <taxon>Eukaryota</taxon>
        <taxon>Viridiplantae</taxon>
        <taxon>Streptophyta</taxon>
        <taxon>Embryophyta</taxon>
        <taxon>Tracheophyta</taxon>
        <taxon>Spermatophyta</taxon>
        <taxon>Magnoliopsida</taxon>
        <taxon>Liliopsida</taxon>
        <taxon>Asparagales</taxon>
        <taxon>Orchidaceae</taxon>
        <taxon>Epidendroideae</taxon>
        <taxon>Malaxideae</taxon>
        <taxon>Dendrobiinae</taxon>
        <taxon>Dendrobium</taxon>
    </lineage>
</organism>
<reference evidence="2 3" key="1">
    <citation type="journal article" date="2024" name="Plant Biotechnol. J.">
        <title>Dendrobium thyrsiflorum genome and its molecular insights into genes involved in important horticultural traits.</title>
        <authorList>
            <person name="Chen B."/>
            <person name="Wang J.Y."/>
            <person name="Zheng P.J."/>
            <person name="Li K.L."/>
            <person name="Liang Y.M."/>
            <person name="Chen X.F."/>
            <person name="Zhang C."/>
            <person name="Zhao X."/>
            <person name="He X."/>
            <person name="Zhang G.Q."/>
            <person name="Liu Z.J."/>
            <person name="Xu Q."/>
        </authorList>
    </citation>
    <scope>NUCLEOTIDE SEQUENCE [LARGE SCALE GENOMIC DNA]</scope>
    <source>
        <strain evidence="2">GZMU011</strain>
    </source>
</reference>
<dbReference type="EMBL" id="JANQDX010000005">
    <property type="protein sequence ID" value="KAL0924745.1"/>
    <property type="molecule type" value="Genomic_DNA"/>
</dbReference>
<sequence>MEEQMRLCIRLAMEDSGFHLHTSMDNNIHNLIKRGIKEKIEEKPKAIRRKGKENSERRRGSIPAAENRLGSTSAAHEQDGEGRLWREQRRSRGERELGLGWGEGSRAESSSKRRREQGAWAFGLSVLANGRDEGSKVEGSSVGWVAREKGLAGGPFPSKNH</sequence>
<feature type="region of interest" description="Disordered" evidence="1">
    <location>
        <begin position="41"/>
        <end position="118"/>
    </location>
</feature>
<evidence type="ECO:0000313" key="3">
    <source>
        <dbReference type="Proteomes" id="UP001552299"/>
    </source>
</evidence>
<name>A0ABD0VIB9_DENTH</name>
<proteinExistence type="predicted"/>
<feature type="compositionally biased region" description="Basic and acidic residues" evidence="1">
    <location>
        <begin position="76"/>
        <end position="97"/>
    </location>
</feature>